<dbReference type="InterPro" id="IPR014284">
    <property type="entry name" value="RNA_pol_sigma-70_dom"/>
</dbReference>
<dbReference type="GO" id="GO:0006352">
    <property type="term" value="P:DNA-templated transcription initiation"/>
    <property type="evidence" value="ECO:0007669"/>
    <property type="project" value="InterPro"/>
</dbReference>
<evidence type="ECO:0000256" key="3">
    <source>
        <dbReference type="ARBA" id="ARBA00023082"/>
    </source>
</evidence>
<dbReference type="Proteomes" id="UP000326912">
    <property type="component" value="Unassembled WGS sequence"/>
</dbReference>
<protein>
    <recommendedName>
        <fullName evidence="6">RNA polymerase sigma-70 region 4 domain-containing protein</fullName>
    </recommendedName>
</protein>
<dbReference type="SUPFAM" id="SSF88659">
    <property type="entry name" value="Sigma3 and sigma4 domains of RNA polymerase sigma factors"/>
    <property type="match status" value="1"/>
</dbReference>
<dbReference type="AlphaFoldDB" id="A0A5J4KHA3"/>
<keyword evidence="3" id="KW-0731">Sigma factor</keyword>
<evidence type="ECO:0000256" key="1">
    <source>
        <dbReference type="ARBA" id="ARBA00010641"/>
    </source>
</evidence>
<dbReference type="GO" id="GO:0003677">
    <property type="term" value="F:DNA binding"/>
    <property type="evidence" value="ECO:0007669"/>
    <property type="project" value="UniProtKB-KW"/>
</dbReference>
<evidence type="ECO:0000256" key="4">
    <source>
        <dbReference type="ARBA" id="ARBA00023125"/>
    </source>
</evidence>
<dbReference type="SUPFAM" id="SSF88946">
    <property type="entry name" value="Sigma2 domain of RNA polymerase sigma factors"/>
    <property type="match status" value="1"/>
</dbReference>
<proteinExistence type="inferred from homology"/>
<dbReference type="NCBIfam" id="TIGR02937">
    <property type="entry name" value="sigma70-ECF"/>
    <property type="match status" value="1"/>
</dbReference>
<dbReference type="InterPro" id="IPR039425">
    <property type="entry name" value="RNA_pol_sigma-70-like"/>
</dbReference>
<dbReference type="InterPro" id="IPR007630">
    <property type="entry name" value="RNA_pol_sigma70_r4"/>
</dbReference>
<dbReference type="Gene3D" id="1.10.1740.10">
    <property type="match status" value="1"/>
</dbReference>
<dbReference type="PANTHER" id="PTHR43133">
    <property type="entry name" value="RNA POLYMERASE ECF-TYPE SIGMA FACTO"/>
    <property type="match status" value="1"/>
</dbReference>
<keyword evidence="4" id="KW-0238">DNA-binding</keyword>
<organism evidence="7 8">
    <name type="scientific">Dictyobacter vulcani</name>
    <dbReference type="NCBI Taxonomy" id="2607529"/>
    <lineage>
        <taxon>Bacteria</taxon>
        <taxon>Bacillati</taxon>
        <taxon>Chloroflexota</taxon>
        <taxon>Ktedonobacteria</taxon>
        <taxon>Ktedonobacterales</taxon>
        <taxon>Dictyobacteraceae</taxon>
        <taxon>Dictyobacter</taxon>
    </lineage>
</organism>
<comment type="similarity">
    <text evidence="1">Belongs to the sigma-70 factor family. ECF subfamily.</text>
</comment>
<evidence type="ECO:0000313" key="8">
    <source>
        <dbReference type="Proteomes" id="UP000326912"/>
    </source>
</evidence>
<name>A0A5J4KHA3_9CHLR</name>
<dbReference type="CDD" id="cd06171">
    <property type="entry name" value="Sigma70_r4"/>
    <property type="match status" value="1"/>
</dbReference>
<accession>A0A5J4KHA3</accession>
<keyword evidence="2" id="KW-0805">Transcription regulation</keyword>
<evidence type="ECO:0000256" key="2">
    <source>
        <dbReference type="ARBA" id="ARBA00023015"/>
    </source>
</evidence>
<gene>
    <name evidence="7" type="ORF">KDW_11570</name>
</gene>
<evidence type="ECO:0000259" key="6">
    <source>
        <dbReference type="Pfam" id="PF04545"/>
    </source>
</evidence>
<dbReference type="InterPro" id="IPR013325">
    <property type="entry name" value="RNA_pol_sigma_r2"/>
</dbReference>
<evidence type="ECO:0000313" key="7">
    <source>
        <dbReference type="EMBL" id="GER86995.1"/>
    </source>
</evidence>
<dbReference type="EMBL" id="BKZW01000001">
    <property type="protein sequence ID" value="GER86995.1"/>
    <property type="molecule type" value="Genomic_DNA"/>
</dbReference>
<dbReference type="Pfam" id="PF04545">
    <property type="entry name" value="Sigma70_r4"/>
    <property type="match status" value="1"/>
</dbReference>
<dbReference type="InterPro" id="IPR036388">
    <property type="entry name" value="WH-like_DNA-bd_sf"/>
</dbReference>
<feature type="domain" description="RNA polymerase sigma-70 region 4" evidence="6">
    <location>
        <begin position="95"/>
        <end position="143"/>
    </location>
</feature>
<evidence type="ECO:0000256" key="5">
    <source>
        <dbReference type="ARBA" id="ARBA00023163"/>
    </source>
</evidence>
<keyword evidence="5" id="KW-0804">Transcription</keyword>
<sequence length="154" mass="18098">MRRQISSLEDAEDIMLEVFIAALQSETFLKLHNNEQQAWLNRVALNKCFDYHRIATRRPVVPLDLVITNLYDDDEHGPDNVAVQQEEYRVLQQHLTSLTDQQREILRCKFGHNMSSPEIARHLNKSDGAIRMILARTIKLLREIYRKDDERRGS</sequence>
<keyword evidence="8" id="KW-1185">Reference proteome</keyword>
<dbReference type="GO" id="GO:0016987">
    <property type="term" value="F:sigma factor activity"/>
    <property type="evidence" value="ECO:0007669"/>
    <property type="project" value="UniProtKB-KW"/>
</dbReference>
<comment type="caution">
    <text evidence="7">The sequence shown here is derived from an EMBL/GenBank/DDBJ whole genome shotgun (WGS) entry which is preliminary data.</text>
</comment>
<dbReference type="PANTHER" id="PTHR43133:SF8">
    <property type="entry name" value="RNA POLYMERASE SIGMA FACTOR HI_1459-RELATED"/>
    <property type="match status" value="1"/>
</dbReference>
<dbReference type="InterPro" id="IPR013324">
    <property type="entry name" value="RNA_pol_sigma_r3/r4-like"/>
</dbReference>
<reference evidence="7 8" key="1">
    <citation type="submission" date="2019-10" db="EMBL/GenBank/DDBJ databases">
        <title>Dictyobacter vulcani sp. nov., within the class Ktedonobacteria, isolated from soil of volcanic Mt. Zao.</title>
        <authorList>
            <person name="Zheng Y."/>
            <person name="Wang C.M."/>
            <person name="Sakai Y."/>
            <person name="Abe K."/>
            <person name="Yokota A."/>
            <person name="Yabe S."/>
        </authorList>
    </citation>
    <scope>NUCLEOTIDE SEQUENCE [LARGE SCALE GENOMIC DNA]</scope>
    <source>
        <strain evidence="7 8">W12</strain>
    </source>
</reference>
<dbReference type="Gene3D" id="1.10.10.10">
    <property type="entry name" value="Winged helix-like DNA-binding domain superfamily/Winged helix DNA-binding domain"/>
    <property type="match status" value="1"/>
</dbReference>